<protein>
    <submittedName>
        <fullName evidence="1">Uncharacterized protein</fullName>
    </submittedName>
</protein>
<organism evidence="1 2">
    <name type="scientific">Psophocarpus tetragonolobus</name>
    <name type="common">Winged bean</name>
    <name type="synonym">Dolichos tetragonolobus</name>
    <dbReference type="NCBI Taxonomy" id="3891"/>
    <lineage>
        <taxon>Eukaryota</taxon>
        <taxon>Viridiplantae</taxon>
        <taxon>Streptophyta</taxon>
        <taxon>Embryophyta</taxon>
        <taxon>Tracheophyta</taxon>
        <taxon>Spermatophyta</taxon>
        <taxon>Magnoliopsida</taxon>
        <taxon>eudicotyledons</taxon>
        <taxon>Gunneridae</taxon>
        <taxon>Pentapetalae</taxon>
        <taxon>rosids</taxon>
        <taxon>fabids</taxon>
        <taxon>Fabales</taxon>
        <taxon>Fabaceae</taxon>
        <taxon>Papilionoideae</taxon>
        <taxon>50 kb inversion clade</taxon>
        <taxon>NPAAA clade</taxon>
        <taxon>indigoferoid/millettioid clade</taxon>
        <taxon>Phaseoleae</taxon>
        <taxon>Psophocarpus</taxon>
    </lineage>
</organism>
<reference evidence="1 2" key="1">
    <citation type="submission" date="2024-01" db="EMBL/GenBank/DDBJ databases">
        <title>The genomes of 5 underutilized Papilionoideae crops provide insights into root nodulation and disease resistanc.</title>
        <authorList>
            <person name="Jiang F."/>
        </authorList>
    </citation>
    <scope>NUCLEOTIDE SEQUENCE [LARGE SCALE GENOMIC DNA]</scope>
    <source>
        <strain evidence="1">DUOXIRENSHENG_FW03</strain>
        <tissue evidence="1">Leaves</tissue>
    </source>
</reference>
<name>A0AAN9S5H7_PSOTE</name>
<sequence>MESAFPDPDVVEQRLVVKFTDDLGLDGFAPGEHHLSIVKENLNHINFKLWVTVVSVLGRKKPSFASGLFLKQSFISCGPFGELALEPWACWPGISLLFCSRHKKDAQKRSREILRVLSSQPSGSLTKRVRVIGSSNLAAFMSRSFNCPSETRSRTPIEIGNSPIKLLVPSELILAKVEDKEKQTEDYTSGGAKQIASLLQ</sequence>
<dbReference type="AlphaFoldDB" id="A0AAN9S5H7"/>
<dbReference type="EMBL" id="JAYMYS010000006">
    <property type="protein sequence ID" value="KAK7389633.1"/>
    <property type="molecule type" value="Genomic_DNA"/>
</dbReference>
<evidence type="ECO:0000313" key="2">
    <source>
        <dbReference type="Proteomes" id="UP001386955"/>
    </source>
</evidence>
<keyword evidence="2" id="KW-1185">Reference proteome</keyword>
<accession>A0AAN9S5H7</accession>
<dbReference type="Proteomes" id="UP001386955">
    <property type="component" value="Unassembled WGS sequence"/>
</dbReference>
<comment type="caution">
    <text evidence="1">The sequence shown here is derived from an EMBL/GenBank/DDBJ whole genome shotgun (WGS) entry which is preliminary data.</text>
</comment>
<proteinExistence type="predicted"/>
<evidence type="ECO:0000313" key="1">
    <source>
        <dbReference type="EMBL" id="KAK7389633.1"/>
    </source>
</evidence>
<gene>
    <name evidence="1" type="ORF">VNO78_24837</name>
</gene>